<keyword evidence="2" id="KW-1003">Cell membrane</keyword>
<keyword evidence="4" id="KW-0472">Membrane</keyword>
<dbReference type="PROSITE" id="PS51257">
    <property type="entry name" value="PROKAR_LIPOPROTEIN"/>
    <property type="match status" value="1"/>
</dbReference>
<evidence type="ECO:0000256" key="6">
    <source>
        <dbReference type="ARBA" id="ARBA00023288"/>
    </source>
</evidence>
<evidence type="ECO:0000256" key="5">
    <source>
        <dbReference type="ARBA" id="ARBA00023139"/>
    </source>
</evidence>
<proteinExistence type="predicted"/>
<evidence type="ECO:0000256" key="2">
    <source>
        <dbReference type="ARBA" id="ARBA00022475"/>
    </source>
</evidence>
<dbReference type="InterPro" id="IPR032018">
    <property type="entry name" value="LppA/LppB/LprP"/>
</dbReference>
<keyword evidence="6" id="KW-0449">Lipoprotein</keyword>
<comment type="subcellular location">
    <subcellularLocation>
        <location evidence="1">Cell membrane</location>
        <topology evidence="1">Lipid-anchor</topology>
    </subcellularLocation>
</comment>
<evidence type="ECO:0000256" key="1">
    <source>
        <dbReference type="ARBA" id="ARBA00004193"/>
    </source>
</evidence>
<dbReference type="Gene3D" id="3.30.2030.20">
    <property type="match status" value="1"/>
</dbReference>
<keyword evidence="5" id="KW-0564">Palmitate</keyword>
<evidence type="ECO:0000313" key="7">
    <source>
        <dbReference type="EMBL" id="GHH34552.1"/>
    </source>
</evidence>
<dbReference type="Proteomes" id="UP000635387">
    <property type="component" value="Unassembled WGS sequence"/>
</dbReference>
<sequence length="207" mass="22151">MKHMKHAAGTTSWIAGTAVALLLTSTACDSSPDYLDNDHGKDGMSTQQQFAELLQRPDAKQAQATYDQTLTDLRAKITEATGFSAWQQGTVAEVAPGCNAFRAVDVHDVYTAYTTWGLPDVIPEAGWAKTTQALTETAGKYGFTKKGFEVNQPQFREFHLLDAFGADLTLSSATGTTTGTSTMLTLKTGCHLSAEAHTRGTPRPSGT</sequence>
<evidence type="ECO:0000313" key="8">
    <source>
        <dbReference type="Proteomes" id="UP000635387"/>
    </source>
</evidence>
<evidence type="ECO:0000256" key="3">
    <source>
        <dbReference type="ARBA" id="ARBA00022729"/>
    </source>
</evidence>
<name>A0ABQ3M5Z4_9PSEU</name>
<accession>A0ABQ3M5Z4</accession>
<evidence type="ECO:0008006" key="9">
    <source>
        <dbReference type="Google" id="ProtNLM"/>
    </source>
</evidence>
<gene>
    <name evidence="7" type="ORF">GCM10017790_74630</name>
</gene>
<keyword evidence="8" id="KW-1185">Reference proteome</keyword>
<evidence type="ECO:0000256" key="4">
    <source>
        <dbReference type="ARBA" id="ARBA00023136"/>
    </source>
</evidence>
<comment type="caution">
    <text evidence="7">The sequence shown here is derived from an EMBL/GenBank/DDBJ whole genome shotgun (WGS) entry which is preliminary data.</text>
</comment>
<organism evidence="7 8">
    <name type="scientific">Amycolatopsis oliviviridis</name>
    <dbReference type="NCBI Taxonomy" id="1471590"/>
    <lineage>
        <taxon>Bacteria</taxon>
        <taxon>Bacillati</taxon>
        <taxon>Actinomycetota</taxon>
        <taxon>Actinomycetes</taxon>
        <taxon>Pseudonocardiales</taxon>
        <taxon>Pseudonocardiaceae</taxon>
        <taxon>Amycolatopsis</taxon>
    </lineage>
</organism>
<dbReference type="Pfam" id="PF16708">
    <property type="entry name" value="LppA"/>
    <property type="match status" value="1"/>
</dbReference>
<dbReference type="EMBL" id="BNAY01000011">
    <property type="protein sequence ID" value="GHH34552.1"/>
    <property type="molecule type" value="Genomic_DNA"/>
</dbReference>
<reference evidence="8" key="1">
    <citation type="journal article" date="2019" name="Int. J. Syst. Evol. Microbiol.">
        <title>The Global Catalogue of Microorganisms (GCM) 10K type strain sequencing project: providing services to taxonomists for standard genome sequencing and annotation.</title>
        <authorList>
            <consortium name="The Broad Institute Genomics Platform"/>
            <consortium name="The Broad Institute Genome Sequencing Center for Infectious Disease"/>
            <person name="Wu L."/>
            <person name="Ma J."/>
        </authorList>
    </citation>
    <scope>NUCLEOTIDE SEQUENCE [LARGE SCALE GENOMIC DNA]</scope>
    <source>
        <strain evidence="8">CGMCC 4.7683</strain>
    </source>
</reference>
<keyword evidence="3" id="KW-0732">Signal</keyword>
<protein>
    <recommendedName>
        <fullName evidence="9">Lipoprotein</fullName>
    </recommendedName>
</protein>